<gene>
    <name evidence="2" type="ordered locus">Acid_1583</name>
</gene>
<protein>
    <recommendedName>
        <fullName evidence="3">MSHA biogenesis protein MshK</fullName>
    </recommendedName>
</protein>
<evidence type="ECO:0000313" key="2">
    <source>
        <dbReference type="EMBL" id="ABJ82574.1"/>
    </source>
</evidence>
<dbReference type="EMBL" id="CP000473">
    <property type="protein sequence ID" value="ABJ82574.1"/>
    <property type="molecule type" value="Genomic_DNA"/>
</dbReference>
<reference evidence="2" key="1">
    <citation type="submission" date="2006-10" db="EMBL/GenBank/DDBJ databases">
        <title>Complete sequence of Solibacter usitatus Ellin6076.</title>
        <authorList>
            <consortium name="US DOE Joint Genome Institute"/>
            <person name="Copeland A."/>
            <person name="Lucas S."/>
            <person name="Lapidus A."/>
            <person name="Barry K."/>
            <person name="Detter J.C."/>
            <person name="Glavina del Rio T."/>
            <person name="Hammon N."/>
            <person name="Israni S."/>
            <person name="Dalin E."/>
            <person name="Tice H."/>
            <person name="Pitluck S."/>
            <person name="Thompson L.S."/>
            <person name="Brettin T."/>
            <person name="Bruce D."/>
            <person name="Han C."/>
            <person name="Tapia R."/>
            <person name="Gilna P."/>
            <person name="Schmutz J."/>
            <person name="Larimer F."/>
            <person name="Land M."/>
            <person name="Hauser L."/>
            <person name="Kyrpides N."/>
            <person name="Mikhailova N."/>
            <person name="Janssen P.H."/>
            <person name="Kuske C.R."/>
            <person name="Richardson P."/>
        </authorList>
    </citation>
    <scope>NUCLEOTIDE SEQUENCE</scope>
    <source>
        <strain evidence="2">Ellin6076</strain>
    </source>
</reference>
<keyword evidence="1" id="KW-0732">Signal</keyword>
<sequence length="118" mass="12905" precursor="true">MRLLLLLALLAAPANAKKELKWVPALVESSSRQLYNGGSSPGTFAEATLQSVRESIYLDAGAWLYHVTQIVTTAGTLRLRDGARVEVAEDGKQLIIRVDGKQHKLHIEEKSRGKSPAK</sequence>
<dbReference type="KEGG" id="sus:Acid_1583"/>
<dbReference type="InParanoid" id="Q028H8"/>
<feature type="chain" id="PRO_5004163309" description="MSHA biogenesis protein MshK" evidence="1">
    <location>
        <begin position="17"/>
        <end position="118"/>
    </location>
</feature>
<dbReference type="AlphaFoldDB" id="Q028H8"/>
<feature type="signal peptide" evidence="1">
    <location>
        <begin position="1"/>
        <end position="16"/>
    </location>
</feature>
<evidence type="ECO:0008006" key="3">
    <source>
        <dbReference type="Google" id="ProtNLM"/>
    </source>
</evidence>
<dbReference type="HOGENOM" id="CLU_2071582_0_0_0"/>
<organism evidence="2">
    <name type="scientific">Solibacter usitatus (strain Ellin6076)</name>
    <dbReference type="NCBI Taxonomy" id="234267"/>
    <lineage>
        <taxon>Bacteria</taxon>
        <taxon>Pseudomonadati</taxon>
        <taxon>Acidobacteriota</taxon>
        <taxon>Terriglobia</taxon>
        <taxon>Bryobacterales</taxon>
        <taxon>Solibacteraceae</taxon>
        <taxon>Candidatus Solibacter</taxon>
    </lineage>
</organism>
<dbReference type="STRING" id="234267.Acid_1583"/>
<proteinExistence type="predicted"/>
<evidence type="ECO:0000256" key="1">
    <source>
        <dbReference type="SAM" id="SignalP"/>
    </source>
</evidence>
<name>Q028H8_SOLUE</name>
<accession>Q028H8</accession>